<reference evidence="2 3" key="1">
    <citation type="journal article" date="2012" name="J. Bacteriol.">
        <title>Genome Sequence of the Halotolerant Bacterium Imtechella halotolerans K1T.</title>
        <authorList>
            <person name="Kumar S."/>
            <person name="Vikram S."/>
            <person name="Subramanian S."/>
            <person name="Raghava G.P."/>
            <person name="Pinnaka A.K."/>
        </authorList>
    </citation>
    <scope>NUCLEOTIDE SEQUENCE [LARGE SCALE GENOMIC DNA]</scope>
    <source>
        <strain evidence="2 3">K1</strain>
    </source>
</reference>
<dbReference type="EMBL" id="AJJU01000002">
    <property type="protein sequence ID" value="EID76487.1"/>
    <property type="molecule type" value="Genomic_DNA"/>
</dbReference>
<feature type="chain" id="PRO_5003636197" description="DUF4843 domain-containing protein" evidence="1">
    <location>
        <begin position="23"/>
        <end position="242"/>
    </location>
</feature>
<dbReference type="Proteomes" id="UP000005938">
    <property type="component" value="Unassembled WGS sequence"/>
</dbReference>
<keyword evidence="3" id="KW-1185">Reference proteome</keyword>
<name>I0WJC1_9FLAO</name>
<dbReference type="PROSITE" id="PS51257">
    <property type="entry name" value="PROKAR_LIPOPROTEIN"/>
    <property type="match status" value="1"/>
</dbReference>
<proteinExistence type="predicted"/>
<keyword evidence="1" id="KW-0732">Signal</keyword>
<dbReference type="eggNOG" id="ENOG5030NG1">
    <property type="taxonomic scope" value="Bacteria"/>
</dbReference>
<dbReference type="AlphaFoldDB" id="I0WJC1"/>
<organism evidence="2 3">
    <name type="scientific">Imtechella halotolerans K1</name>
    <dbReference type="NCBI Taxonomy" id="946077"/>
    <lineage>
        <taxon>Bacteria</taxon>
        <taxon>Pseudomonadati</taxon>
        <taxon>Bacteroidota</taxon>
        <taxon>Flavobacteriia</taxon>
        <taxon>Flavobacteriales</taxon>
        <taxon>Flavobacteriaceae</taxon>
        <taxon>Imtechella</taxon>
    </lineage>
</organism>
<accession>I0WJC1</accession>
<dbReference type="STRING" id="946077.W5A_00650"/>
<evidence type="ECO:0000313" key="2">
    <source>
        <dbReference type="EMBL" id="EID76487.1"/>
    </source>
</evidence>
<dbReference type="Pfam" id="PF16132">
    <property type="entry name" value="DUF4843"/>
    <property type="match status" value="1"/>
</dbReference>
<dbReference type="OrthoDB" id="1094829at2"/>
<dbReference type="InterPro" id="IPR032299">
    <property type="entry name" value="DUF4843"/>
</dbReference>
<protein>
    <recommendedName>
        <fullName evidence="4">DUF4843 domain-containing protein</fullName>
    </recommendedName>
</protein>
<gene>
    <name evidence="2" type="ORF">W5A_00650</name>
</gene>
<dbReference type="RefSeq" id="WP_008236364.1">
    <property type="nucleotide sequence ID" value="NZ_AJJU01000002.1"/>
</dbReference>
<comment type="caution">
    <text evidence="2">The sequence shown here is derived from an EMBL/GenBank/DDBJ whole genome shotgun (WGS) entry which is preliminary data.</text>
</comment>
<evidence type="ECO:0000256" key="1">
    <source>
        <dbReference type="SAM" id="SignalP"/>
    </source>
</evidence>
<evidence type="ECO:0000313" key="3">
    <source>
        <dbReference type="Proteomes" id="UP000005938"/>
    </source>
</evidence>
<evidence type="ECO:0008006" key="4">
    <source>
        <dbReference type="Google" id="ProtNLM"/>
    </source>
</evidence>
<feature type="signal peptide" evidence="1">
    <location>
        <begin position="1"/>
        <end position="22"/>
    </location>
</feature>
<sequence length="242" mass="27550">MKTNNIIVYLLCCLLWFSSCHKDELTSFKSNDAINFTSENFTYSFLGNNTGEYIQEIPVRVIGNAKDYDRYFQIEVLNDSLTTASNNQYDVLEGIVKAGEFKGKLYVKIFNSDELNEESVGIHMKISNSDDFTKGNIESSYFNLVWTNKVVVPNWRYYSFFFTRVASTSAYRAVVASTGLTTFTLQDYRALGPTGAQALGTQFGDYVKQWNLDNPDNPLRHDDGTQAGELIEPLYYTKSLFD</sequence>